<sequence length="246" mass="27258">MMRKLFFAVVTLFLLCSCSSELMPACYREAGNSITVVQEVPFFEQINISEGVELVVQQGTEISVTLSAGENVMDEMEARVSDNILYVKNNLECSLGTVQPVKATVTVPDLKKIYSASQFNVSSNGVLNFPELTLQQGLYGKTASNIFTMEVNCQQLVVENNNTTIFRIRGNAENVVVNFYGGDPRFEGGNLEANNIQVFQRSSNDMILKPLLKVEGDIYSNGNLVLLNHPETVNVTQHYTGHIVYP</sequence>
<protein>
    <recommendedName>
        <fullName evidence="2">Putative auto-transporter adhesin head GIN domain-containing protein</fullName>
    </recommendedName>
</protein>
<evidence type="ECO:0000259" key="2">
    <source>
        <dbReference type="Pfam" id="PF10988"/>
    </source>
</evidence>
<proteinExistence type="predicted"/>
<dbReference type="eggNOG" id="ENOG502ZC8P">
    <property type="taxonomic scope" value="Bacteria"/>
</dbReference>
<dbReference type="OrthoDB" id="1466971at2"/>
<dbReference type="AlphaFoldDB" id="A0A0A2MJ01"/>
<name>A0A0A2MJ01_9FLAO</name>
<dbReference type="InterPro" id="IPR021255">
    <property type="entry name" value="DUF2807"/>
</dbReference>
<dbReference type="Gene3D" id="2.160.20.120">
    <property type="match status" value="1"/>
</dbReference>
<dbReference type="PROSITE" id="PS51257">
    <property type="entry name" value="PROKAR_LIPOPROTEIN"/>
    <property type="match status" value="1"/>
</dbReference>
<feature type="chain" id="PRO_5001991507" description="Putative auto-transporter adhesin head GIN domain-containing protein" evidence="1">
    <location>
        <begin position="23"/>
        <end position="246"/>
    </location>
</feature>
<comment type="caution">
    <text evidence="3">The sequence shown here is derived from an EMBL/GenBank/DDBJ whole genome shotgun (WGS) entry which is preliminary data.</text>
</comment>
<dbReference type="Proteomes" id="UP000030121">
    <property type="component" value="Unassembled WGS sequence"/>
</dbReference>
<keyword evidence="1" id="KW-0732">Signal</keyword>
<evidence type="ECO:0000256" key="1">
    <source>
        <dbReference type="SAM" id="SignalP"/>
    </source>
</evidence>
<organism evidence="3 4">
    <name type="scientific">Flavobacterium suncheonense GH29-5 = DSM 17707</name>
    <dbReference type="NCBI Taxonomy" id="1121899"/>
    <lineage>
        <taxon>Bacteria</taxon>
        <taxon>Pseudomonadati</taxon>
        <taxon>Bacteroidota</taxon>
        <taxon>Flavobacteriia</taxon>
        <taxon>Flavobacteriales</taxon>
        <taxon>Flavobacteriaceae</taxon>
        <taxon>Flavobacterium</taxon>
    </lineage>
</organism>
<dbReference type="RefSeq" id="WP_035744768.1">
    <property type="nucleotide sequence ID" value="NZ_AUCZ01000014.1"/>
</dbReference>
<feature type="signal peptide" evidence="1">
    <location>
        <begin position="1"/>
        <end position="22"/>
    </location>
</feature>
<dbReference type="Pfam" id="PF10988">
    <property type="entry name" value="DUF2807"/>
    <property type="match status" value="1"/>
</dbReference>
<evidence type="ECO:0000313" key="3">
    <source>
        <dbReference type="EMBL" id="KGO88290.1"/>
    </source>
</evidence>
<evidence type="ECO:0000313" key="4">
    <source>
        <dbReference type="Proteomes" id="UP000030121"/>
    </source>
</evidence>
<keyword evidence="4" id="KW-1185">Reference proteome</keyword>
<reference evidence="3 4" key="1">
    <citation type="submission" date="2013-09" db="EMBL/GenBank/DDBJ databases">
        <authorList>
            <person name="Zeng Z."/>
            <person name="Chen C."/>
        </authorList>
    </citation>
    <scope>NUCLEOTIDE SEQUENCE [LARGE SCALE GENOMIC DNA]</scope>
    <source>
        <strain evidence="3 4">GH29-5</strain>
    </source>
</reference>
<dbReference type="EMBL" id="JRLW01000016">
    <property type="protein sequence ID" value="KGO88290.1"/>
    <property type="molecule type" value="Genomic_DNA"/>
</dbReference>
<feature type="domain" description="Putative auto-transporter adhesin head GIN" evidence="2">
    <location>
        <begin position="43"/>
        <end position="230"/>
    </location>
</feature>
<accession>A0A0A2MJ01</accession>
<dbReference type="STRING" id="1121899.GCA_000430025_02464"/>
<gene>
    <name evidence="3" type="ORF">Q764_11695</name>
</gene>